<dbReference type="RefSeq" id="WP_377003073.1">
    <property type="nucleotide sequence ID" value="NZ_JBHSGG010000003.1"/>
</dbReference>
<evidence type="ECO:0000256" key="3">
    <source>
        <dbReference type="ARBA" id="ARBA00012572"/>
    </source>
</evidence>
<feature type="domain" description="N-(5'phosphoribosyl) anthranilate isomerase (PRAI)" evidence="10">
    <location>
        <begin position="11"/>
        <end position="206"/>
    </location>
</feature>
<dbReference type="EC" id="5.3.1.24" evidence="3 9"/>
<proteinExistence type="inferred from homology"/>
<evidence type="ECO:0000256" key="2">
    <source>
        <dbReference type="ARBA" id="ARBA00004664"/>
    </source>
</evidence>
<evidence type="ECO:0000313" key="12">
    <source>
        <dbReference type="Proteomes" id="UP001595892"/>
    </source>
</evidence>
<gene>
    <name evidence="9" type="primary">trpF</name>
    <name evidence="11" type="ORF">ACFO3Q_02690</name>
</gene>
<dbReference type="NCBIfam" id="NF002296">
    <property type="entry name" value="PRK01222.1-2"/>
    <property type="match status" value="1"/>
</dbReference>
<dbReference type="InterPro" id="IPR011060">
    <property type="entry name" value="RibuloseP-bd_barrel"/>
</dbReference>
<accession>A0ABV9NIN4</accession>
<keyword evidence="5 9" id="KW-0028">Amino-acid biosynthesis</keyword>
<dbReference type="HAMAP" id="MF_00135">
    <property type="entry name" value="PRAI"/>
    <property type="match status" value="1"/>
</dbReference>
<dbReference type="Gene3D" id="3.20.20.70">
    <property type="entry name" value="Aldolase class I"/>
    <property type="match status" value="1"/>
</dbReference>
<comment type="similarity">
    <text evidence="9">Belongs to the TrpF family.</text>
</comment>
<evidence type="ECO:0000259" key="10">
    <source>
        <dbReference type="Pfam" id="PF00697"/>
    </source>
</evidence>
<reference evidence="12" key="1">
    <citation type="journal article" date="2019" name="Int. J. Syst. Evol. Microbiol.">
        <title>The Global Catalogue of Microorganisms (GCM) 10K type strain sequencing project: providing services to taxonomists for standard genome sequencing and annotation.</title>
        <authorList>
            <consortium name="The Broad Institute Genomics Platform"/>
            <consortium name="The Broad Institute Genome Sequencing Center for Infectious Disease"/>
            <person name="Wu L."/>
            <person name="Ma J."/>
        </authorList>
    </citation>
    <scope>NUCLEOTIDE SEQUENCE [LARGE SCALE GENOMIC DNA]</scope>
    <source>
        <strain evidence="12">CGMCC 1.13574</strain>
    </source>
</reference>
<dbReference type="GO" id="GO:0004640">
    <property type="term" value="F:phosphoribosylanthranilate isomerase activity"/>
    <property type="evidence" value="ECO:0007669"/>
    <property type="project" value="UniProtKB-EC"/>
</dbReference>
<keyword evidence="7 9" id="KW-0057">Aromatic amino acid biosynthesis</keyword>
<dbReference type="PANTHER" id="PTHR42894:SF1">
    <property type="entry name" value="N-(5'-PHOSPHORIBOSYL)ANTHRANILATE ISOMERASE"/>
    <property type="match status" value="1"/>
</dbReference>
<keyword evidence="6 9" id="KW-0822">Tryptophan biosynthesis</keyword>
<evidence type="ECO:0000256" key="4">
    <source>
        <dbReference type="ARBA" id="ARBA00022272"/>
    </source>
</evidence>
<comment type="pathway">
    <text evidence="2 9">Amino-acid biosynthesis; L-tryptophan biosynthesis; L-tryptophan from chorismate: step 3/5.</text>
</comment>
<comment type="catalytic activity">
    <reaction evidence="1 9">
        <text>N-(5-phospho-beta-D-ribosyl)anthranilate = 1-(2-carboxyphenylamino)-1-deoxy-D-ribulose 5-phosphate</text>
        <dbReference type="Rhea" id="RHEA:21540"/>
        <dbReference type="ChEBI" id="CHEBI:18277"/>
        <dbReference type="ChEBI" id="CHEBI:58613"/>
        <dbReference type="EC" id="5.3.1.24"/>
    </reaction>
</comment>
<sequence>MSDLPFRTRVKFCGLTRPGDVRLAGELGVDAIGFVFVKGSPRRLEVPQAHWLKAAVPPMVSIVALFMDADPDHVRYVVEELQPAMLQFHGSEEERYCRSFGLPYLRTIPMRDPHTDPAEMAARFPSAAAFLFDGHALGEQGGGGLRFDLARLPGPLRRPTFIAGGLTPDNVYDVVHHARPWGIDVSSGIESAPGIKDGARMRRFMEEVRRADCAAPGD</sequence>
<dbReference type="Pfam" id="PF00697">
    <property type="entry name" value="PRAI"/>
    <property type="match status" value="1"/>
</dbReference>
<evidence type="ECO:0000256" key="9">
    <source>
        <dbReference type="HAMAP-Rule" id="MF_00135"/>
    </source>
</evidence>
<evidence type="ECO:0000256" key="7">
    <source>
        <dbReference type="ARBA" id="ARBA00023141"/>
    </source>
</evidence>
<dbReference type="Proteomes" id="UP001595892">
    <property type="component" value="Unassembled WGS sequence"/>
</dbReference>
<protein>
    <recommendedName>
        <fullName evidence="4 9">N-(5'-phosphoribosyl)anthranilate isomerase</fullName>
        <shortName evidence="9">PRAI</shortName>
        <ecNumber evidence="3 9">5.3.1.24</ecNumber>
    </recommendedName>
</protein>
<evidence type="ECO:0000256" key="5">
    <source>
        <dbReference type="ARBA" id="ARBA00022605"/>
    </source>
</evidence>
<name>A0ABV9NIN4_9GAMM</name>
<dbReference type="InterPro" id="IPR013785">
    <property type="entry name" value="Aldolase_TIM"/>
</dbReference>
<keyword evidence="12" id="KW-1185">Reference proteome</keyword>
<dbReference type="SUPFAM" id="SSF51366">
    <property type="entry name" value="Ribulose-phoshate binding barrel"/>
    <property type="match status" value="1"/>
</dbReference>
<dbReference type="CDD" id="cd00405">
    <property type="entry name" value="PRAI"/>
    <property type="match status" value="1"/>
</dbReference>
<dbReference type="PANTHER" id="PTHR42894">
    <property type="entry name" value="N-(5'-PHOSPHORIBOSYL)ANTHRANILATE ISOMERASE"/>
    <property type="match status" value="1"/>
</dbReference>
<dbReference type="InterPro" id="IPR044643">
    <property type="entry name" value="TrpF_fam"/>
</dbReference>
<keyword evidence="8 9" id="KW-0413">Isomerase</keyword>
<comment type="caution">
    <text evidence="11">The sequence shown here is derived from an EMBL/GenBank/DDBJ whole genome shotgun (WGS) entry which is preliminary data.</text>
</comment>
<dbReference type="InterPro" id="IPR001240">
    <property type="entry name" value="PRAI_dom"/>
</dbReference>
<dbReference type="EMBL" id="JBHSGG010000003">
    <property type="protein sequence ID" value="MFC4727076.1"/>
    <property type="molecule type" value="Genomic_DNA"/>
</dbReference>
<evidence type="ECO:0000256" key="6">
    <source>
        <dbReference type="ARBA" id="ARBA00022822"/>
    </source>
</evidence>
<evidence type="ECO:0000313" key="11">
    <source>
        <dbReference type="EMBL" id="MFC4727076.1"/>
    </source>
</evidence>
<organism evidence="11 12">
    <name type="scientific">Coralloluteibacterium thermophilum</name>
    <dbReference type="NCBI Taxonomy" id="2707049"/>
    <lineage>
        <taxon>Bacteria</taxon>
        <taxon>Pseudomonadati</taxon>
        <taxon>Pseudomonadota</taxon>
        <taxon>Gammaproteobacteria</taxon>
        <taxon>Lysobacterales</taxon>
        <taxon>Lysobacteraceae</taxon>
        <taxon>Coralloluteibacterium</taxon>
    </lineage>
</organism>
<evidence type="ECO:0000256" key="8">
    <source>
        <dbReference type="ARBA" id="ARBA00023235"/>
    </source>
</evidence>
<evidence type="ECO:0000256" key="1">
    <source>
        <dbReference type="ARBA" id="ARBA00001164"/>
    </source>
</evidence>